<name>A0ABN1JFR5_9CLOT</name>
<dbReference type="Proteomes" id="UP001501510">
    <property type="component" value="Unassembled WGS sequence"/>
</dbReference>
<proteinExistence type="predicted"/>
<evidence type="ECO:0000313" key="2">
    <source>
        <dbReference type="Proteomes" id="UP001501510"/>
    </source>
</evidence>
<reference evidence="1 2" key="1">
    <citation type="journal article" date="2019" name="Int. J. Syst. Evol. Microbiol.">
        <title>The Global Catalogue of Microorganisms (GCM) 10K type strain sequencing project: providing services to taxonomists for standard genome sequencing and annotation.</title>
        <authorList>
            <consortium name="The Broad Institute Genomics Platform"/>
            <consortium name="The Broad Institute Genome Sequencing Center for Infectious Disease"/>
            <person name="Wu L."/>
            <person name="Ma J."/>
        </authorList>
    </citation>
    <scope>NUCLEOTIDE SEQUENCE [LARGE SCALE GENOMIC DNA]</scope>
    <source>
        <strain evidence="1 2">JCM 1407</strain>
    </source>
</reference>
<protein>
    <submittedName>
        <fullName evidence="1">Uncharacterized protein</fullName>
    </submittedName>
</protein>
<accession>A0ABN1JFR5</accession>
<keyword evidence="2" id="KW-1185">Reference proteome</keyword>
<comment type="caution">
    <text evidence="1">The sequence shown here is derived from an EMBL/GenBank/DDBJ whole genome shotgun (WGS) entry which is preliminary data.</text>
</comment>
<gene>
    <name evidence="1" type="ORF">GCM10008906_16330</name>
</gene>
<dbReference type="EMBL" id="BAAACG010000008">
    <property type="protein sequence ID" value="GAA0738657.1"/>
    <property type="molecule type" value="Genomic_DNA"/>
</dbReference>
<sequence>MINLLFYIYNFQVSKLLKEVYCDNNDIILLNNIIQELSQIKSVYDFIKDLSEETND</sequence>
<evidence type="ECO:0000313" key="1">
    <source>
        <dbReference type="EMBL" id="GAA0738657.1"/>
    </source>
</evidence>
<organism evidence="1 2">
    <name type="scientific">Clostridium oceanicum</name>
    <dbReference type="NCBI Taxonomy" id="1543"/>
    <lineage>
        <taxon>Bacteria</taxon>
        <taxon>Bacillati</taxon>
        <taxon>Bacillota</taxon>
        <taxon>Clostridia</taxon>
        <taxon>Eubacteriales</taxon>
        <taxon>Clostridiaceae</taxon>
        <taxon>Clostridium</taxon>
    </lineage>
</organism>